<feature type="domain" description="Nucleotidyl transferase" evidence="10">
    <location>
        <begin position="2"/>
        <end position="238"/>
    </location>
</feature>
<dbReference type="Pfam" id="PF00483">
    <property type="entry name" value="NTP_transferase"/>
    <property type="match status" value="1"/>
</dbReference>
<dbReference type="PANTHER" id="PTHR43532">
    <property type="entry name" value="GLUCOSE-1-PHOSPHATE THYMIDYLYLTRANSFERASE"/>
    <property type="match status" value="1"/>
</dbReference>
<evidence type="ECO:0000256" key="9">
    <source>
        <dbReference type="RuleBase" id="RU003706"/>
    </source>
</evidence>
<keyword evidence="4 9" id="KW-0808">Transferase</keyword>
<dbReference type="InterPro" id="IPR029044">
    <property type="entry name" value="Nucleotide-diphossugar_trans"/>
</dbReference>
<evidence type="ECO:0000256" key="5">
    <source>
        <dbReference type="ARBA" id="ARBA00022695"/>
    </source>
</evidence>
<comment type="caution">
    <text evidence="11">The sequence shown here is derived from an EMBL/GenBank/DDBJ whole genome shotgun (WGS) entry which is preliminary data.</text>
</comment>
<comment type="function">
    <text evidence="9">Catalyzes the formation of dTDP-glucose, from dTTP and glucose 1-phosphate, as well as its pyrophosphorolysis.</text>
</comment>
<dbReference type="RefSeq" id="WP_272991133.1">
    <property type="nucleotide sequence ID" value="NZ_CAJWRG010000227.1"/>
</dbReference>
<dbReference type="NCBIfam" id="TIGR01207">
    <property type="entry name" value="rmlA"/>
    <property type="match status" value="1"/>
</dbReference>
<evidence type="ECO:0000256" key="8">
    <source>
        <dbReference type="ARBA" id="ARBA00049336"/>
    </source>
</evidence>
<evidence type="ECO:0000256" key="4">
    <source>
        <dbReference type="ARBA" id="ARBA00022679"/>
    </source>
</evidence>
<proteinExistence type="inferred from homology"/>
<evidence type="ECO:0000259" key="10">
    <source>
        <dbReference type="Pfam" id="PF00483"/>
    </source>
</evidence>
<evidence type="ECO:0000313" key="11">
    <source>
        <dbReference type="EMBL" id="HAE28717.1"/>
    </source>
</evidence>
<keyword evidence="6 9" id="KW-0479">Metal-binding</keyword>
<reference evidence="11 12" key="1">
    <citation type="journal article" date="2018" name="Nat. Biotechnol.">
        <title>A standardized bacterial taxonomy based on genome phylogeny substantially revises the tree of life.</title>
        <authorList>
            <person name="Parks D.H."/>
            <person name="Chuvochina M."/>
            <person name="Waite D.W."/>
            <person name="Rinke C."/>
            <person name="Skarshewski A."/>
            <person name="Chaumeil P.A."/>
            <person name="Hugenholtz P."/>
        </authorList>
    </citation>
    <scope>NUCLEOTIDE SEQUENCE [LARGE SCALE GENOMIC DNA]</scope>
    <source>
        <strain evidence="11">UBA8733</strain>
    </source>
</reference>
<protein>
    <recommendedName>
        <fullName evidence="3 9">Glucose-1-phosphate thymidylyltransferase</fullName>
        <ecNumber evidence="3 9">2.7.7.24</ecNumber>
    </recommendedName>
</protein>
<sequence>MKGIILAGGKGTRLYPITRGVSKQLLPVYDKPMIFHPITTLMFAGIREILIISTPDALPLYRELLGDGSDWGMSFQYAEQPEARGLAEAFLIGADFVGGGKSALALGDNMFYGSGLSGELAKSGAIEKGAEVFACQVNNPSAFGIVEMDATGKAISIEEKPGNPKSNWAVTGLYFYDEDVVNIAREVQPSPRGELEITSINEVYLNRGDLQVQRLARGTAWLDAGTFDGLIQASQFVQTVEKRQGMKIACPEEVAWRKGFIDDTQLEKLAAQYKNEYGIYLKGLLTHWAD</sequence>
<name>A0A3B9H1Z0_9PROT</name>
<evidence type="ECO:0000313" key="12">
    <source>
        <dbReference type="Proteomes" id="UP000259610"/>
    </source>
</evidence>
<dbReference type="EMBL" id="DMAN01000365">
    <property type="protein sequence ID" value="HAE28717.1"/>
    <property type="molecule type" value="Genomic_DNA"/>
</dbReference>
<evidence type="ECO:0000256" key="6">
    <source>
        <dbReference type="ARBA" id="ARBA00022723"/>
    </source>
</evidence>
<accession>A0A3B9H1Z0</accession>
<dbReference type="PANTHER" id="PTHR43532:SF1">
    <property type="entry name" value="GLUCOSE-1-PHOSPHATE THYMIDYLYLTRANSFERASE 1"/>
    <property type="match status" value="1"/>
</dbReference>
<gene>
    <name evidence="11" type="primary">rfbA</name>
    <name evidence="11" type="ORF">DCG58_16255</name>
</gene>
<dbReference type="Gene3D" id="3.90.550.10">
    <property type="entry name" value="Spore Coat Polysaccharide Biosynthesis Protein SpsA, Chain A"/>
    <property type="match status" value="1"/>
</dbReference>
<dbReference type="AlphaFoldDB" id="A0A3B9H1Z0"/>
<dbReference type="CDD" id="cd02538">
    <property type="entry name" value="G1P_TT_short"/>
    <property type="match status" value="1"/>
</dbReference>
<evidence type="ECO:0000256" key="1">
    <source>
        <dbReference type="ARBA" id="ARBA00001946"/>
    </source>
</evidence>
<comment type="cofactor">
    <cofactor evidence="1">
        <name>Mg(2+)</name>
        <dbReference type="ChEBI" id="CHEBI:18420"/>
    </cofactor>
</comment>
<organism evidence="11 12">
    <name type="scientific">Hyphomonas adhaerens</name>
    <dbReference type="NCBI Taxonomy" id="81029"/>
    <lineage>
        <taxon>Bacteria</taxon>
        <taxon>Pseudomonadati</taxon>
        <taxon>Pseudomonadota</taxon>
        <taxon>Alphaproteobacteria</taxon>
        <taxon>Hyphomonadales</taxon>
        <taxon>Hyphomonadaceae</taxon>
        <taxon>Hyphomonas</taxon>
    </lineage>
</organism>
<dbReference type="SUPFAM" id="SSF53448">
    <property type="entry name" value="Nucleotide-diphospho-sugar transferases"/>
    <property type="match status" value="1"/>
</dbReference>
<dbReference type="InterPro" id="IPR005907">
    <property type="entry name" value="G1P_thy_trans_s"/>
</dbReference>
<evidence type="ECO:0000256" key="7">
    <source>
        <dbReference type="ARBA" id="ARBA00022842"/>
    </source>
</evidence>
<dbReference type="GO" id="GO:0046872">
    <property type="term" value="F:metal ion binding"/>
    <property type="evidence" value="ECO:0007669"/>
    <property type="project" value="UniProtKB-KW"/>
</dbReference>
<evidence type="ECO:0000256" key="3">
    <source>
        <dbReference type="ARBA" id="ARBA00012461"/>
    </source>
</evidence>
<dbReference type="Proteomes" id="UP000259610">
    <property type="component" value="Unassembled WGS sequence"/>
</dbReference>
<dbReference type="FunFam" id="3.90.550.10:FF:000023">
    <property type="entry name" value="Glucose-1-phosphate thymidylyltransferase"/>
    <property type="match status" value="1"/>
</dbReference>
<comment type="similarity">
    <text evidence="2 9">Belongs to the glucose-1-phosphate thymidylyltransferase family.</text>
</comment>
<keyword evidence="5 9" id="KW-0548">Nucleotidyltransferase</keyword>
<dbReference type="EC" id="2.7.7.24" evidence="3 9"/>
<dbReference type="GO" id="GO:0008879">
    <property type="term" value="F:glucose-1-phosphate thymidylyltransferase activity"/>
    <property type="evidence" value="ECO:0007669"/>
    <property type="project" value="UniProtKB-EC"/>
</dbReference>
<evidence type="ECO:0000256" key="2">
    <source>
        <dbReference type="ARBA" id="ARBA00010480"/>
    </source>
</evidence>
<comment type="catalytic activity">
    <reaction evidence="8 9">
        <text>dTTP + alpha-D-glucose 1-phosphate + H(+) = dTDP-alpha-D-glucose + diphosphate</text>
        <dbReference type="Rhea" id="RHEA:15225"/>
        <dbReference type="ChEBI" id="CHEBI:15378"/>
        <dbReference type="ChEBI" id="CHEBI:33019"/>
        <dbReference type="ChEBI" id="CHEBI:37568"/>
        <dbReference type="ChEBI" id="CHEBI:57477"/>
        <dbReference type="ChEBI" id="CHEBI:58601"/>
        <dbReference type="EC" id="2.7.7.24"/>
    </reaction>
</comment>
<keyword evidence="7 9" id="KW-0460">Magnesium</keyword>
<dbReference type="InterPro" id="IPR005835">
    <property type="entry name" value="NTP_transferase_dom"/>
</dbReference>